<name>A0A0F9K6Z9_9ZZZZ</name>
<dbReference type="GO" id="GO:0004316">
    <property type="term" value="F:3-oxoacyl-[acyl-carrier-protein] reductase (NADPH) activity"/>
    <property type="evidence" value="ECO:0007669"/>
    <property type="project" value="InterPro"/>
</dbReference>
<gene>
    <name evidence="10" type="ORF">LCGC14_1365290</name>
</gene>
<dbReference type="NCBIfam" id="NF005559">
    <property type="entry name" value="PRK07231.1"/>
    <property type="match status" value="1"/>
</dbReference>
<dbReference type="NCBIfam" id="TIGR01830">
    <property type="entry name" value="3oxo_ACP_reduc"/>
    <property type="match status" value="1"/>
</dbReference>
<dbReference type="GO" id="GO:0051287">
    <property type="term" value="F:NAD binding"/>
    <property type="evidence" value="ECO:0007669"/>
    <property type="project" value="InterPro"/>
</dbReference>
<evidence type="ECO:0000256" key="5">
    <source>
        <dbReference type="ARBA" id="ARBA00022857"/>
    </source>
</evidence>
<dbReference type="NCBIfam" id="NF009466">
    <property type="entry name" value="PRK12826.1-2"/>
    <property type="match status" value="1"/>
</dbReference>
<dbReference type="PANTHER" id="PTHR42879:SF2">
    <property type="entry name" value="3-OXOACYL-[ACYL-CARRIER-PROTEIN] REDUCTASE FABG"/>
    <property type="match status" value="1"/>
</dbReference>
<evidence type="ECO:0000256" key="4">
    <source>
        <dbReference type="ARBA" id="ARBA00022832"/>
    </source>
</evidence>
<sequence>MSDAVQIKGQFKGQVALVTGGARGIGKSISERLAREGVNIAVADVMLDAAEETASELEGMGVKAIAVKMDVSNGQSVAESIKEVAEKLGRIDILVNNAGITRDGLTMRLKEEDWDAVLNINLKSVFLCTKEIFRTMSKQRYGRIVNIASIVAFMGNAGQANYSASKAGMMGLTKTTAREYASRGITVNAVAPGFIVTAMTDKLPDKVKEEMMRNIPLGAFGTAGDVAEAVAFLASPAAGYITGQVIHVNGGMYM</sequence>
<dbReference type="InterPro" id="IPR036291">
    <property type="entry name" value="NAD(P)-bd_dom_sf"/>
</dbReference>
<comment type="similarity">
    <text evidence="2">Belongs to the short-chain dehydrogenases/reductases (SDR) family.</text>
</comment>
<comment type="caution">
    <text evidence="10">The sequence shown here is derived from an EMBL/GenBank/DDBJ whole genome shotgun (WGS) entry which is preliminary data.</text>
</comment>
<evidence type="ECO:0000256" key="8">
    <source>
        <dbReference type="ARBA" id="ARBA00023160"/>
    </source>
</evidence>
<keyword evidence="5" id="KW-0521">NADP</keyword>
<keyword evidence="4" id="KW-0276">Fatty acid metabolism</keyword>
<protein>
    <recommendedName>
        <fullName evidence="9">Ketoreductase domain-containing protein</fullName>
    </recommendedName>
</protein>
<keyword evidence="8" id="KW-0275">Fatty acid biosynthesis</keyword>
<evidence type="ECO:0000256" key="2">
    <source>
        <dbReference type="ARBA" id="ARBA00006484"/>
    </source>
</evidence>
<dbReference type="SUPFAM" id="SSF51735">
    <property type="entry name" value="NAD(P)-binding Rossmann-fold domains"/>
    <property type="match status" value="1"/>
</dbReference>
<feature type="domain" description="Ketoreductase" evidence="9">
    <location>
        <begin position="14"/>
        <end position="193"/>
    </location>
</feature>
<evidence type="ECO:0000313" key="10">
    <source>
        <dbReference type="EMBL" id="KKM77909.1"/>
    </source>
</evidence>
<dbReference type="GO" id="GO:0006633">
    <property type="term" value="P:fatty acid biosynthetic process"/>
    <property type="evidence" value="ECO:0007669"/>
    <property type="project" value="UniProtKB-KW"/>
</dbReference>
<evidence type="ECO:0000256" key="3">
    <source>
        <dbReference type="ARBA" id="ARBA00022516"/>
    </source>
</evidence>
<evidence type="ECO:0000256" key="7">
    <source>
        <dbReference type="ARBA" id="ARBA00023098"/>
    </source>
</evidence>
<dbReference type="SMART" id="SM00822">
    <property type="entry name" value="PKS_KR"/>
    <property type="match status" value="1"/>
</dbReference>
<proteinExistence type="inferred from homology"/>
<dbReference type="CDD" id="cd05333">
    <property type="entry name" value="BKR_SDR_c"/>
    <property type="match status" value="1"/>
</dbReference>
<evidence type="ECO:0000256" key="1">
    <source>
        <dbReference type="ARBA" id="ARBA00005194"/>
    </source>
</evidence>
<dbReference type="InterPro" id="IPR011284">
    <property type="entry name" value="3oxo_ACP_reduc"/>
</dbReference>
<evidence type="ECO:0000256" key="6">
    <source>
        <dbReference type="ARBA" id="ARBA00023002"/>
    </source>
</evidence>
<dbReference type="Gene3D" id="3.40.50.720">
    <property type="entry name" value="NAD(P)-binding Rossmann-like Domain"/>
    <property type="match status" value="1"/>
</dbReference>
<dbReference type="AlphaFoldDB" id="A0A0F9K6Z9"/>
<organism evidence="10">
    <name type="scientific">marine sediment metagenome</name>
    <dbReference type="NCBI Taxonomy" id="412755"/>
    <lineage>
        <taxon>unclassified sequences</taxon>
        <taxon>metagenomes</taxon>
        <taxon>ecological metagenomes</taxon>
    </lineage>
</organism>
<keyword evidence="7" id="KW-0443">Lipid metabolism</keyword>
<dbReference type="PRINTS" id="PR00080">
    <property type="entry name" value="SDRFAMILY"/>
</dbReference>
<dbReference type="InterPro" id="IPR002347">
    <property type="entry name" value="SDR_fam"/>
</dbReference>
<dbReference type="Pfam" id="PF13561">
    <property type="entry name" value="adh_short_C2"/>
    <property type="match status" value="1"/>
</dbReference>
<comment type="pathway">
    <text evidence="1">Lipid metabolism; fatty acid biosynthesis.</text>
</comment>
<keyword evidence="6" id="KW-0560">Oxidoreductase</keyword>
<dbReference type="PROSITE" id="PS00061">
    <property type="entry name" value="ADH_SHORT"/>
    <property type="match status" value="1"/>
</dbReference>
<dbReference type="EMBL" id="LAZR01008573">
    <property type="protein sequence ID" value="KKM77909.1"/>
    <property type="molecule type" value="Genomic_DNA"/>
</dbReference>
<reference evidence="10" key="1">
    <citation type="journal article" date="2015" name="Nature">
        <title>Complex archaea that bridge the gap between prokaryotes and eukaryotes.</title>
        <authorList>
            <person name="Spang A."/>
            <person name="Saw J.H."/>
            <person name="Jorgensen S.L."/>
            <person name="Zaremba-Niedzwiedzka K."/>
            <person name="Martijn J."/>
            <person name="Lind A.E."/>
            <person name="van Eijk R."/>
            <person name="Schleper C."/>
            <person name="Guy L."/>
            <person name="Ettema T.J."/>
        </authorList>
    </citation>
    <scope>NUCLEOTIDE SEQUENCE</scope>
</reference>
<dbReference type="InterPro" id="IPR020904">
    <property type="entry name" value="Sc_DH/Rdtase_CS"/>
</dbReference>
<dbReference type="PRINTS" id="PR00081">
    <property type="entry name" value="GDHRDH"/>
</dbReference>
<evidence type="ECO:0000259" key="9">
    <source>
        <dbReference type="SMART" id="SM00822"/>
    </source>
</evidence>
<keyword evidence="3" id="KW-0444">Lipid biosynthesis</keyword>
<dbReference type="FunFam" id="3.40.50.720:FF:000037">
    <property type="entry name" value="3-oxoacyl-[acyl-carrier-protein] reductase FabG"/>
    <property type="match status" value="1"/>
</dbReference>
<accession>A0A0F9K6Z9</accession>
<dbReference type="InterPro" id="IPR050259">
    <property type="entry name" value="SDR"/>
</dbReference>
<dbReference type="PANTHER" id="PTHR42879">
    <property type="entry name" value="3-OXOACYL-(ACYL-CARRIER-PROTEIN) REDUCTASE"/>
    <property type="match status" value="1"/>
</dbReference>
<dbReference type="InterPro" id="IPR057326">
    <property type="entry name" value="KR_dom"/>
</dbReference>